<evidence type="ECO:0000259" key="2">
    <source>
        <dbReference type="PROSITE" id="PS50127"/>
    </source>
</evidence>
<keyword evidence="1" id="KW-0833">Ubl conjugation pathway</keyword>
<accession>A0A0C3AVA2</accession>
<name>A0A0C3AVA2_SERVB</name>
<dbReference type="PROSITE" id="PS50127">
    <property type="entry name" value="UBC_2"/>
    <property type="match status" value="1"/>
</dbReference>
<dbReference type="STRING" id="933852.A0A0C3AVA2"/>
<dbReference type="Pfam" id="PF00179">
    <property type="entry name" value="UQ_con"/>
    <property type="match status" value="1"/>
</dbReference>
<dbReference type="SMART" id="SM00212">
    <property type="entry name" value="UBCc"/>
    <property type="match status" value="1"/>
</dbReference>
<proteinExistence type="predicted"/>
<protein>
    <recommendedName>
        <fullName evidence="2">UBC core domain-containing protein</fullName>
    </recommendedName>
</protein>
<dbReference type="PANTHER" id="PTHR24067">
    <property type="entry name" value="UBIQUITIN-CONJUGATING ENZYME E2"/>
    <property type="match status" value="1"/>
</dbReference>
<gene>
    <name evidence="3" type="ORF">M408DRAFT_246618</name>
</gene>
<dbReference type="OrthoDB" id="5596422at2759"/>
<dbReference type="CDD" id="cd23814">
    <property type="entry name" value="UEV_AKTIP"/>
    <property type="match status" value="1"/>
</dbReference>
<keyword evidence="4" id="KW-1185">Reference proteome</keyword>
<reference evidence="3 4" key="1">
    <citation type="submission" date="2014-04" db="EMBL/GenBank/DDBJ databases">
        <authorList>
            <consortium name="DOE Joint Genome Institute"/>
            <person name="Kuo A."/>
            <person name="Zuccaro A."/>
            <person name="Kohler A."/>
            <person name="Nagy L.G."/>
            <person name="Floudas D."/>
            <person name="Copeland A."/>
            <person name="Barry K.W."/>
            <person name="Cichocki N."/>
            <person name="Veneault-Fourrey C."/>
            <person name="LaButti K."/>
            <person name="Lindquist E.A."/>
            <person name="Lipzen A."/>
            <person name="Lundell T."/>
            <person name="Morin E."/>
            <person name="Murat C."/>
            <person name="Sun H."/>
            <person name="Tunlid A."/>
            <person name="Henrissat B."/>
            <person name="Grigoriev I.V."/>
            <person name="Hibbett D.S."/>
            <person name="Martin F."/>
            <person name="Nordberg H.P."/>
            <person name="Cantor M.N."/>
            <person name="Hua S.X."/>
        </authorList>
    </citation>
    <scope>NUCLEOTIDE SEQUENCE [LARGE SCALE GENOMIC DNA]</scope>
    <source>
        <strain evidence="3 4">MAFF 305830</strain>
    </source>
</reference>
<dbReference type="HOGENOM" id="CLU_092140_0_0_1"/>
<dbReference type="InterPro" id="IPR016135">
    <property type="entry name" value="UBQ-conjugating_enzyme/RWD"/>
</dbReference>
<dbReference type="InterPro" id="IPR050113">
    <property type="entry name" value="Ub_conjugating_enzyme"/>
</dbReference>
<evidence type="ECO:0000313" key="3">
    <source>
        <dbReference type="EMBL" id="KIM23949.1"/>
    </source>
</evidence>
<feature type="domain" description="UBC core" evidence="2">
    <location>
        <begin position="7"/>
        <end position="164"/>
    </location>
</feature>
<dbReference type="EMBL" id="KN824329">
    <property type="protein sequence ID" value="KIM23949.1"/>
    <property type="molecule type" value="Genomic_DNA"/>
</dbReference>
<dbReference type="InterPro" id="IPR000608">
    <property type="entry name" value="UBC"/>
</dbReference>
<dbReference type="Gene3D" id="3.10.110.10">
    <property type="entry name" value="Ubiquitin Conjugating Enzyme"/>
    <property type="match status" value="1"/>
</dbReference>
<dbReference type="AlphaFoldDB" id="A0A0C3AVA2"/>
<organism evidence="3 4">
    <name type="scientific">Serendipita vermifera MAFF 305830</name>
    <dbReference type="NCBI Taxonomy" id="933852"/>
    <lineage>
        <taxon>Eukaryota</taxon>
        <taxon>Fungi</taxon>
        <taxon>Dikarya</taxon>
        <taxon>Basidiomycota</taxon>
        <taxon>Agaricomycotina</taxon>
        <taxon>Agaricomycetes</taxon>
        <taxon>Sebacinales</taxon>
        <taxon>Serendipitaceae</taxon>
        <taxon>Serendipita</taxon>
    </lineage>
</organism>
<evidence type="ECO:0000256" key="1">
    <source>
        <dbReference type="ARBA" id="ARBA00022786"/>
    </source>
</evidence>
<dbReference type="Proteomes" id="UP000054097">
    <property type="component" value="Unassembled WGS sequence"/>
</dbReference>
<reference evidence="4" key="2">
    <citation type="submission" date="2015-01" db="EMBL/GenBank/DDBJ databases">
        <title>Evolutionary Origins and Diversification of the Mycorrhizal Mutualists.</title>
        <authorList>
            <consortium name="DOE Joint Genome Institute"/>
            <consortium name="Mycorrhizal Genomics Consortium"/>
            <person name="Kohler A."/>
            <person name="Kuo A."/>
            <person name="Nagy L.G."/>
            <person name="Floudas D."/>
            <person name="Copeland A."/>
            <person name="Barry K.W."/>
            <person name="Cichocki N."/>
            <person name="Veneault-Fourrey C."/>
            <person name="LaButti K."/>
            <person name="Lindquist E.A."/>
            <person name="Lipzen A."/>
            <person name="Lundell T."/>
            <person name="Morin E."/>
            <person name="Murat C."/>
            <person name="Riley R."/>
            <person name="Ohm R."/>
            <person name="Sun H."/>
            <person name="Tunlid A."/>
            <person name="Henrissat B."/>
            <person name="Grigoriev I.V."/>
            <person name="Hibbett D.S."/>
            <person name="Martin F."/>
        </authorList>
    </citation>
    <scope>NUCLEOTIDE SEQUENCE [LARGE SCALE GENOMIC DNA]</scope>
    <source>
        <strain evidence="4">MAFF 305830</strain>
    </source>
</reference>
<sequence>MAAAPATTLSAISFEYASTKHPSHCPLGIYVQPSSSSLLVWDGVFFVHKGYYSGAVLKFRLTFPNNYPESAPQVHFITDVFHPLVSQNDGTFALTPRLPSWRPREHHVFDVLFWIKSAFKKHALDQLKEKDCLNKEAFRYRESTAHFSGLANQSALLSQSDTALYDQDYPSLTGKRHASFRFQETKPEVLQSLREQLGLKEWGRVEDDG</sequence>
<dbReference type="SUPFAM" id="SSF54495">
    <property type="entry name" value="UBC-like"/>
    <property type="match status" value="1"/>
</dbReference>
<evidence type="ECO:0000313" key="4">
    <source>
        <dbReference type="Proteomes" id="UP000054097"/>
    </source>
</evidence>